<reference evidence="1" key="2">
    <citation type="journal article" date="2021" name="PeerJ">
        <title>Extensive microbial diversity within the chicken gut microbiome revealed by metagenomics and culture.</title>
        <authorList>
            <person name="Gilroy R."/>
            <person name="Ravi A."/>
            <person name="Getino M."/>
            <person name="Pursley I."/>
            <person name="Horton D.L."/>
            <person name="Alikhan N.F."/>
            <person name="Baker D."/>
            <person name="Gharbi K."/>
            <person name="Hall N."/>
            <person name="Watson M."/>
            <person name="Adriaenssens E.M."/>
            <person name="Foster-Nyarko E."/>
            <person name="Jarju S."/>
            <person name="Secka A."/>
            <person name="Antonio M."/>
            <person name="Oren A."/>
            <person name="Chaudhuri R.R."/>
            <person name="La Ragione R."/>
            <person name="Hildebrand F."/>
            <person name="Pallen M.J."/>
        </authorList>
    </citation>
    <scope>NUCLEOTIDE SEQUENCE</scope>
    <source>
        <strain evidence="1">9366</strain>
    </source>
</reference>
<name>A0A9D1SK36_9FIRM</name>
<proteinExistence type="predicted"/>
<evidence type="ECO:0000313" key="2">
    <source>
        <dbReference type="Proteomes" id="UP000824145"/>
    </source>
</evidence>
<gene>
    <name evidence="1" type="ORF">IAB07_03620</name>
</gene>
<dbReference type="Proteomes" id="UP000824145">
    <property type="component" value="Unassembled WGS sequence"/>
</dbReference>
<evidence type="ECO:0000313" key="1">
    <source>
        <dbReference type="EMBL" id="HIU62840.1"/>
    </source>
</evidence>
<dbReference type="AlphaFoldDB" id="A0A9D1SK36"/>
<sequence length="67" mass="7629">MNDKVSEILDDKEAHTALKLLAGDIIDKWFVNLVRPFKVSTLLKIAHIDPQLRDVVNGFLQTIKKSK</sequence>
<dbReference type="EMBL" id="DVNJ01000019">
    <property type="protein sequence ID" value="HIU62840.1"/>
    <property type="molecule type" value="Genomic_DNA"/>
</dbReference>
<accession>A0A9D1SK36</accession>
<organism evidence="1 2">
    <name type="scientific">Candidatus Caccalectryoclostridium excrementigallinarum</name>
    <dbReference type="NCBI Taxonomy" id="2840710"/>
    <lineage>
        <taxon>Bacteria</taxon>
        <taxon>Bacillati</taxon>
        <taxon>Bacillota</taxon>
        <taxon>Clostridia</taxon>
        <taxon>Christensenellales</taxon>
        <taxon>Christensenellaceae</taxon>
        <taxon>Christensenellaceae incertae sedis</taxon>
        <taxon>Candidatus Caccalectryoclostridium</taxon>
    </lineage>
</organism>
<protein>
    <submittedName>
        <fullName evidence="1">Uncharacterized protein</fullName>
    </submittedName>
</protein>
<reference evidence="1" key="1">
    <citation type="submission" date="2020-10" db="EMBL/GenBank/DDBJ databases">
        <authorList>
            <person name="Gilroy R."/>
        </authorList>
    </citation>
    <scope>NUCLEOTIDE SEQUENCE</scope>
    <source>
        <strain evidence="1">9366</strain>
    </source>
</reference>
<comment type="caution">
    <text evidence="1">The sequence shown here is derived from an EMBL/GenBank/DDBJ whole genome shotgun (WGS) entry which is preliminary data.</text>
</comment>